<keyword evidence="2 4" id="KW-0813">Transport</keyword>
<keyword evidence="3 5" id="KW-0732">Signal</keyword>
<dbReference type="InterPro" id="IPR006128">
    <property type="entry name" value="Lipoprotein_PsaA-like"/>
</dbReference>
<dbReference type="Pfam" id="PF01297">
    <property type="entry name" value="ZnuA"/>
    <property type="match status" value="1"/>
</dbReference>
<dbReference type="GO" id="GO:0007155">
    <property type="term" value="P:cell adhesion"/>
    <property type="evidence" value="ECO:0007669"/>
    <property type="project" value="InterPro"/>
</dbReference>
<name>A0A7L5JSB2_9BACT</name>
<dbReference type="Proteomes" id="UP000509513">
    <property type="component" value="Chromosome"/>
</dbReference>
<comment type="similarity">
    <text evidence="1 4">Belongs to the bacterial solute-binding protein 9 family.</text>
</comment>
<evidence type="ECO:0000256" key="2">
    <source>
        <dbReference type="ARBA" id="ARBA00022448"/>
    </source>
</evidence>
<dbReference type="GO" id="GO:0030001">
    <property type="term" value="P:metal ion transport"/>
    <property type="evidence" value="ECO:0007669"/>
    <property type="project" value="InterPro"/>
</dbReference>
<dbReference type="AlphaFoldDB" id="A0A7L5JSB2"/>
<dbReference type="RefSeq" id="WP_024774345.1">
    <property type="nucleotide sequence ID" value="NZ_CP054051.1"/>
</dbReference>
<feature type="signal peptide" evidence="5">
    <location>
        <begin position="1"/>
        <end position="19"/>
    </location>
</feature>
<dbReference type="PANTHER" id="PTHR42953">
    <property type="entry name" value="HIGH-AFFINITY ZINC UPTAKE SYSTEM PROTEIN ZNUA-RELATED"/>
    <property type="match status" value="1"/>
</dbReference>
<dbReference type="KEGG" id="acib:ACBT_2243"/>
<dbReference type="InterPro" id="IPR050492">
    <property type="entry name" value="Bact_metal-bind_prot9"/>
</dbReference>
<evidence type="ECO:0000256" key="4">
    <source>
        <dbReference type="RuleBase" id="RU003512"/>
    </source>
</evidence>
<dbReference type="PRINTS" id="PR00691">
    <property type="entry name" value="ADHESINB"/>
</dbReference>
<dbReference type="SUPFAM" id="SSF53807">
    <property type="entry name" value="Helical backbone' metal receptor"/>
    <property type="match status" value="1"/>
</dbReference>
<dbReference type="PANTHER" id="PTHR42953:SF3">
    <property type="entry name" value="HIGH-AFFINITY ZINC UPTAKE SYSTEM PROTEIN ZNUA"/>
    <property type="match status" value="1"/>
</dbReference>
<sequence>MIKKTLISTLLLLGTNALSNINVTTTIYPLYNIAKEVGTDKIKLNNLIPFGIEAHGFDPIAKDMTILSKTDLLISSGDLMEPWKNKIVSSLKIENKVFDMSKHVKLIEIEEKNHNEHDHEKDHNHNSNIDPHYWVSLNNYILMTKVITQLFIEKDPVNKDIYKENSDKYLQKIEALKIKYDTSLNSCKNKKILVNHNAFGYFADEYDVKQYSISGLTPESKPSAKVVSELIDLVKNEKINTVFFEEFASPKVAQTIAKAANVKIDTLRPAENISKIENEKGYGYLEIMEDNLEKLKFAMDCK</sequence>
<accession>A0A7L5JSB2</accession>
<evidence type="ECO:0000313" key="7">
    <source>
        <dbReference type="Proteomes" id="UP000509513"/>
    </source>
</evidence>
<proteinExistence type="inferred from homology"/>
<organism evidence="6 7">
    <name type="scientific">Aliarcobacter cibarius</name>
    <dbReference type="NCBI Taxonomy" id="255507"/>
    <lineage>
        <taxon>Bacteria</taxon>
        <taxon>Pseudomonadati</taxon>
        <taxon>Campylobacterota</taxon>
        <taxon>Epsilonproteobacteria</taxon>
        <taxon>Campylobacterales</taxon>
        <taxon>Arcobacteraceae</taxon>
        <taxon>Aliarcobacter</taxon>
    </lineage>
</organism>
<gene>
    <name evidence="6" type="primary">znuA</name>
    <name evidence="6" type="ORF">ACBT_2243</name>
</gene>
<evidence type="ECO:0000256" key="3">
    <source>
        <dbReference type="ARBA" id="ARBA00022729"/>
    </source>
</evidence>
<reference evidence="6 7" key="1">
    <citation type="submission" date="2020-05" db="EMBL/GenBank/DDBJ databases">
        <title>Complete genome sequencing of Campylobacter and Arcobacter type strains.</title>
        <authorList>
            <person name="Miller W.G."/>
            <person name="Yee E."/>
        </authorList>
    </citation>
    <scope>NUCLEOTIDE SEQUENCE [LARGE SCALE GENOMIC DNA]</scope>
    <source>
        <strain evidence="6 7">LMG 21996</strain>
    </source>
</reference>
<evidence type="ECO:0000256" key="5">
    <source>
        <dbReference type="SAM" id="SignalP"/>
    </source>
</evidence>
<dbReference type="Gene3D" id="3.40.50.1980">
    <property type="entry name" value="Nitrogenase molybdenum iron protein domain"/>
    <property type="match status" value="2"/>
</dbReference>
<dbReference type="EMBL" id="CP054051">
    <property type="protein sequence ID" value="QKJ28123.1"/>
    <property type="molecule type" value="Genomic_DNA"/>
</dbReference>
<dbReference type="InterPro" id="IPR006127">
    <property type="entry name" value="ZnuA-like"/>
</dbReference>
<protein>
    <submittedName>
        <fullName evidence="6">Zinc ABC transporter, periplasmic substrate-binding protein</fullName>
    </submittedName>
</protein>
<evidence type="ECO:0000256" key="1">
    <source>
        <dbReference type="ARBA" id="ARBA00011028"/>
    </source>
</evidence>
<dbReference type="PRINTS" id="PR00690">
    <property type="entry name" value="ADHESNFAMILY"/>
</dbReference>
<dbReference type="GO" id="GO:0046872">
    <property type="term" value="F:metal ion binding"/>
    <property type="evidence" value="ECO:0007669"/>
    <property type="project" value="InterPro"/>
</dbReference>
<evidence type="ECO:0000313" key="6">
    <source>
        <dbReference type="EMBL" id="QKJ28123.1"/>
    </source>
</evidence>
<feature type="chain" id="PRO_5029645357" evidence="5">
    <location>
        <begin position="20"/>
        <end position="302"/>
    </location>
</feature>
<dbReference type="InterPro" id="IPR006129">
    <property type="entry name" value="AdhesinB"/>
</dbReference>